<dbReference type="PANTHER" id="PTHR28591">
    <property type="entry name" value="LATEXIN"/>
    <property type="match status" value="1"/>
</dbReference>
<dbReference type="InterPro" id="IPR009684">
    <property type="entry name" value="Latexin"/>
</dbReference>
<name>A0AA97JHB1_EUBMA</name>
<evidence type="ECO:0000313" key="17">
    <source>
        <dbReference type="Proteomes" id="UP001190640"/>
    </source>
</evidence>
<comment type="similarity">
    <text evidence="2 13">Belongs to the protease inhibitor I47 (latexin) family.</text>
</comment>
<dbReference type="AlphaFoldDB" id="A0AA97JHB1"/>
<dbReference type="PROSITE" id="PS52033">
    <property type="entry name" value="CYSTATIN_LXN"/>
    <property type="match status" value="2"/>
</dbReference>
<keyword evidence="6" id="KW-0677">Repeat</keyword>
<dbReference type="RefSeq" id="XP_054838753.1">
    <property type="nucleotide sequence ID" value="XM_054982778.1"/>
</dbReference>
<evidence type="ECO:0000256" key="10">
    <source>
        <dbReference type="ARBA" id="ARBA00073669"/>
    </source>
</evidence>
<dbReference type="FunFam" id="3.10.450.10:FF:000006">
    <property type="entry name" value="latexin"/>
    <property type="match status" value="1"/>
</dbReference>
<dbReference type="FunFam" id="3.10.450.10:FF:000007">
    <property type="entry name" value="latexin"/>
    <property type="match status" value="1"/>
</dbReference>
<feature type="signal peptide" evidence="15">
    <location>
        <begin position="1"/>
        <end position="35"/>
    </location>
</feature>
<feature type="compositionally biased region" description="Low complexity" evidence="14">
    <location>
        <begin position="43"/>
        <end position="55"/>
    </location>
</feature>
<keyword evidence="17" id="KW-1185">Reference proteome</keyword>
<dbReference type="GO" id="GO:0008201">
    <property type="term" value="F:heparin binding"/>
    <property type="evidence" value="ECO:0007669"/>
    <property type="project" value="UniProtKB-KW"/>
</dbReference>
<keyword evidence="15" id="KW-0732">Signal</keyword>
<evidence type="ECO:0000256" key="3">
    <source>
        <dbReference type="ARBA" id="ARBA00022490"/>
    </source>
</evidence>
<accession>A0AA97JHB1</accession>
<feature type="chain" id="PRO_5041654553" description="Latexin" evidence="15">
    <location>
        <begin position="36"/>
        <end position="301"/>
    </location>
</feature>
<evidence type="ECO:0000256" key="2">
    <source>
        <dbReference type="ARBA" id="ARBA00010083"/>
    </source>
</evidence>
<dbReference type="GO" id="GO:0006954">
    <property type="term" value="P:inflammatory response"/>
    <property type="evidence" value="ECO:0007669"/>
    <property type="project" value="UniProtKB-KW"/>
</dbReference>
<feature type="domain" description="Cystatin LXN-type" evidence="16">
    <location>
        <begin position="78"/>
        <end position="180"/>
    </location>
</feature>
<evidence type="ECO:0000256" key="13">
    <source>
        <dbReference type="PROSITE-ProRule" id="PRU01377"/>
    </source>
</evidence>
<dbReference type="GeneID" id="129332027"/>
<evidence type="ECO:0000256" key="8">
    <source>
        <dbReference type="ARBA" id="ARBA00023198"/>
    </source>
</evidence>
<dbReference type="GO" id="GO:0005615">
    <property type="term" value="C:extracellular space"/>
    <property type="evidence" value="ECO:0007669"/>
    <property type="project" value="TreeGrafter"/>
</dbReference>
<feature type="domain" description="Cystatin LXN-type" evidence="16">
    <location>
        <begin position="197"/>
        <end position="301"/>
    </location>
</feature>
<evidence type="ECO:0000256" key="1">
    <source>
        <dbReference type="ARBA" id="ARBA00004496"/>
    </source>
</evidence>
<evidence type="ECO:0000256" key="7">
    <source>
        <dbReference type="ARBA" id="ARBA00022990"/>
    </source>
</evidence>
<keyword evidence="8" id="KW-0395">Inflammatory response</keyword>
<evidence type="ECO:0000259" key="16">
    <source>
        <dbReference type="PROSITE" id="PS52033"/>
    </source>
</evidence>
<evidence type="ECO:0000256" key="11">
    <source>
        <dbReference type="ARBA" id="ARBA00081976"/>
    </source>
</evidence>
<protein>
    <recommendedName>
        <fullName evidence="10">Latexin</fullName>
    </recommendedName>
    <alternativeName>
        <fullName evidence="12">Endogenous carboxypeptidase inhibitor</fullName>
    </alternativeName>
    <alternativeName>
        <fullName evidence="11">Tissue carboxypeptidase inhibitor</fullName>
    </alternativeName>
</protein>
<feature type="region of interest" description="Disordered" evidence="14">
    <location>
        <begin position="43"/>
        <end position="75"/>
    </location>
</feature>
<keyword evidence="5 13" id="KW-0646">Protease inhibitor</keyword>
<dbReference type="InterPro" id="IPR046350">
    <property type="entry name" value="Cystatin_sf"/>
</dbReference>
<evidence type="ECO:0000256" key="12">
    <source>
        <dbReference type="ARBA" id="ARBA00082984"/>
    </source>
</evidence>
<evidence type="ECO:0000313" key="18">
    <source>
        <dbReference type="RefSeq" id="XP_054838753.1"/>
    </source>
</evidence>
<dbReference type="Pfam" id="PF06907">
    <property type="entry name" value="LXN"/>
    <property type="match status" value="1"/>
</dbReference>
<comment type="function">
    <text evidence="9">Hardly reversible, non-competitive, and potent inhibitor of CPA1, CPA2 and CPA4. May play a role in inflammation.</text>
</comment>
<dbReference type="Proteomes" id="UP001190640">
    <property type="component" value="Chromosome 6"/>
</dbReference>
<evidence type="ECO:0000256" key="6">
    <source>
        <dbReference type="ARBA" id="ARBA00022737"/>
    </source>
</evidence>
<dbReference type="SUPFAM" id="SSF54403">
    <property type="entry name" value="Cystatin/monellin"/>
    <property type="match status" value="2"/>
</dbReference>
<evidence type="ECO:0000256" key="15">
    <source>
        <dbReference type="SAM" id="SignalP"/>
    </source>
</evidence>
<proteinExistence type="inferred from homology"/>
<evidence type="ECO:0000256" key="5">
    <source>
        <dbReference type="ARBA" id="ARBA00022690"/>
    </source>
</evidence>
<keyword evidence="4" id="KW-0358">Heparin-binding</keyword>
<evidence type="ECO:0000256" key="14">
    <source>
        <dbReference type="SAM" id="MobiDB-lite"/>
    </source>
</evidence>
<dbReference type="GO" id="GO:0005737">
    <property type="term" value="C:cytoplasm"/>
    <property type="evidence" value="ECO:0007669"/>
    <property type="project" value="UniProtKB-SubCell"/>
</dbReference>
<dbReference type="Gene3D" id="3.10.450.10">
    <property type="match status" value="2"/>
</dbReference>
<dbReference type="PANTHER" id="PTHR28591:SF1">
    <property type="entry name" value="LATEXIN"/>
    <property type="match status" value="1"/>
</dbReference>
<organism evidence="17 18">
    <name type="scientific">Eublepharis macularius</name>
    <name type="common">Leopard gecko</name>
    <name type="synonym">Cyrtodactylus macularius</name>
    <dbReference type="NCBI Taxonomy" id="481883"/>
    <lineage>
        <taxon>Eukaryota</taxon>
        <taxon>Metazoa</taxon>
        <taxon>Chordata</taxon>
        <taxon>Craniata</taxon>
        <taxon>Vertebrata</taxon>
        <taxon>Euteleostomi</taxon>
        <taxon>Lepidosauria</taxon>
        <taxon>Squamata</taxon>
        <taxon>Bifurcata</taxon>
        <taxon>Gekkota</taxon>
        <taxon>Eublepharidae</taxon>
        <taxon>Eublepharinae</taxon>
        <taxon>Eublepharis</taxon>
    </lineage>
</organism>
<evidence type="ECO:0000256" key="4">
    <source>
        <dbReference type="ARBA" id="ARBA00022674"/>
    </source>
</evidence>
<comment type="subcellular location">
    <subcellularLocation>
        <location evidence="1">Cytoplasm</location>
    </subcellularLocation>
</comment>
<dbReference type="InterPro" id="IPR049897">
    <property type="entry name" value="CYSTATIN_LXN"/>
</dbReference>
<keyword evidence="7" id="KW-0007">Acetylation</keyword>
<sequence length="301" mass="33338">MWPSRQMFPSSPAAPPALLPLFLLALPASFQAATAQTPACAPATTAAAQARPNPADLSASPGRGHPSSSGLAEAQAARPMEIPPTHYPATRAAAVVGNYINYQHGGPSKLFAVRAVSQASREDIAGVGHKYRLKFSITEILQKDSPVNCTAEILYHHGDQHTAPEVHYTVEGEFGKNTEQVDNEFYNRIKNLSETLEAQNIPDNHGNITAEMEPVRNLAQVACGYIIWQNSTEDTWYNMIQVESVKQMKRNDDYLEFSYVVLIHDIVSQEIIPWHMQVLWHPQHGVKVIRNSRQPKRAAQD</sequence>
<gene>
    <name evidence="18" type="primary">LOC129332027</name>
</gene>
<keyword evidence="3" id="KW-0963">Cytoplasm</keyword>
<dbReference type="KEGG" id="emc:129332027"/>
<evidence type="ECO:0000256" key="9">
    <source>
        <dbReference type="ARBA" id="ARBA00053473"/>
    </source>
</evidence>
<dbReference type="GO" id="GO:0008191">
    <property type="term" value="F:metalloendopeptidase inhibitor activity"/>
    <property type="evidence" value="ECO:0007669"/>
    <property type="project" value="UniProtKB-UniRule"/>
</dbReference>
<reference evidence="18" key="1">
    <citation type="submission" date="2025-08" db="UniProtKB">
        <authorList>
            <consortium name="RefSeq"/>
        </authorList>
    </citation>
    <scope>IDENTIFICATION</scope>
    <source>
        <tissue evidence="18">Blood</tissue>
    </source>
</reference>